<gene>
    <name evidence="1" type="ORF">H9853_12265</name>
</gene>
<reference evidence="1" key="1">
    <citation type="journal article" date="2021" name="PeerJ">
        <title>Extensive microbial diversity within the chicken gut microbiome revealed by metagenomics and culture.</title>
        <authorList>
            <person name="Gilroy R."/>
            <person name="Ravi A."/>
            <person name="Getino M."/>
            <person name="Pursley I."/>
            <person name="Horton D.L."/>
            <person name="Alikhan N.F."/>
            <person name="Baker D."/>
            <person name="Gharbi K."/>
            <person name="Hall N."/>
            <person name="Watson M."/>
            <person name="Adriaenssens E.M."/>
            <person name="Foster-Nyarko E."/>
            <person name="Jarju S."/>
            <person name="Secka A."/>
            <person name="Antonio M."/>
            <person name="Oren A."/>
            <person name="Chaudhuri R.R."/>
            <person name="La Ragione R."/>
            <person name="Hildebrand F."/>
            <person name="Pallen M.J."/>
        </authorList>
    </citation>
    <scope>NUCLEOTIDE SEQUENCE</scope>
    <source>
        <strain evidence="1">1719</strain>
    </source>
</reference>
<evidence type="ECO:0000313" key="2">
    <source>
        <dbReference type="Proteomes" id="UP000824156"/>
    </source>
</evidence>
<dbReference type="EMBL" id="DXEZ01000343">
    <property type="protein sequence ID" value="HIX55788.1"/>
    <property type="molecule type" value="Genomic_DNA"/>
</dbReference>
<evidence type="ECO:0000313" key="1">
    <source>
        <dbReference type="EMBL" id="HIX55788.1"/>
    </source>
</evidence>
<reference evidence="1" key="2">
    <citation type="submission" date="2021-04" db="EMBL/GenBank/DDBJ databases">
        <authorList>
            <person name="Gilroy R."/>
        </authorList>
    </citation>
    <scope>NUCLEOTIDE SEQUENCE</scope>
    <source>
        <strain evidence="1">1719</strain>
    </source>
</reference>
<comment type="caution">
    <text evidence="1">The sequence shown here is derived from an EMBL/GenBank/DDBJ whole genome shotgun (WGS) entry which is preliminary data.</text>
</comment>
<accession>A0A9D1WB35</accession>
<dbReference type="PROSITE" id="PS51257">
    <property type="entry name" value="PROKAR_LIPOPROTEIN"/>
    <property type="match status" value="1"/>
</dbReference>
<protein>
    <submittedName>
        <fullName evidence="1">Uncharacterized protein</fullName>
    </submittedName>
</protein>
<name>A0A9D1WB35_9SPHI</name>
<dbReference type="AlphaFoldDB" id="A0A9D1WB35"/>
<dbReference type="Proteomes" id="UP000824156">
    <property type="component" value="Unassembled WGS sequence"/>
</dbReference>
<sequence>MKKHLPFGHALSFSLLLLLMFSLSSCYKEDVKANFIDPRLHKSVINTGFSDNVIEVQSENWSVAYVKDGQSGELLKDTDGQTIRIDEPRTAQLKDGWLELEKTKDNNLRMTLAENFSNDPREFFIGLQLEDQNQEMHFMQTRGEHYELLEADVSEIKGSRKVYVSDEGCSTLLVRNNTNEVTNVDLSEIFSDVKSTSELLSTDYGAFDWIARSDSIVSLGSIVVGDNELWSEGVPFKEGVSTKPYKNIHSTKLEPYGSIVVKGEMQYLERSSEFTLTIKNVSSGNQFKVSGIWNQKVPLSPHIIFE</sequence>
<proteinExistence type="predicted"/>
<organism evidence="1 2">
    <name type="scientific">Candidatus Sphingobacterium stercoripullorum</name>
    <dbReference type="NCBI Taxonomy" id="2838759"/>
    <lineage>
        <taxon>Bacteria</taxon>
        <taxon>Pseudomonadati</taxon>
        <taxon>Bacteroidota</taxon>
        <taxon>Sphingobacteriia</taxon>
        <taxon>Sphingobacteriales</taxon>
        <taxon>Sphingobacteriaceae</taxon>
        <taxon>Sphingobacterium</taxon>
    </lineage>
</organism>